<keyword evidence="2" id="KW-1185">Reference proteome</keyword>
<dbReference type="Proteomes" id="UP000001307">
    <property type="component" value="Unassembled WGS sequence"/>
</dbReference>
<name>E4XR15_OIKDI</name>
<sequence>MMNGLNVKRRCPTCQKNFSKRNVIRLF</sequence>
<evidence type="ECO:0000313" key="1">
    <source>
        <dbReference type="EMBL" id="CBY12251.1"/>
    </source>
</evidence>
<proteinExistence type="predicted"/>
<reference evidence="1" key="1">
    <citation type="journal article" date="2010" name="Science">
        <title>Plasticity of animal genome architecture unmasked by rapid evolution of a pelagic tunicate.</title>
        <authorList>
            <person name="Denoeud F."/>
            <person name="Henriet S."/>
            <person name="Mungpakdee S."/>
            <person name="Aury J.M."/>
            <person name="Da Silva C."/>
            <person name="Brinkmann H."/>
            <person name="Mikhaleva J."/>
            <person name="Olsen L.C."/>
            <person name="Jubin C."/>
            <person name="Canestro C."/>
            <person name="Bouquet J.M."/>
            <person name="Danks G."/>
            <person name="Poulain J."/>
            <person name="Campsteijn C."/>
            <person name="Adamski M."/>
            <person name="Cross I."/>
            <person name="Yadetie F."/>
            <person name="Muffato M."/>
            <person name="Louis A."/>
            <person name="Butcher S."/>
            <person name="Tsagkogeorga G."/>
            <person name="Konrad A."/>
            <person name="Singh S."/>
            <person name="Jensen M.F."/>
            <person name="Cong E.H."/>
            <person name="Eikeseth-Otteraa H."/>
            <person name="Noel B."/>
            <person name="Anthouard V."/>
            <person name="Porcel B.M."/>
            <person name="Kachouri-Lafond R."/>
            <person name="Nishino A."/>
            <person name="Ugolini M."/>
            <person name="Chourrout P."/>
            <person name="Nishida H."/>
            <person name="Aasland R."/>
            <person name="Huzurbazar S."/>
            <person name="Westhof E."/>
            <person name="Delsuc F."/>
            <person name="Lehrach H."/>
            <person name="Reinhardt R."/>
            <person name="Weissenbach J."/>
            <person name="Roy S.W."/>
            <person name="Artiguenave F."/>
            <person name="Postlethwait J.H."/>
            <person name="Manak J.R."/>
            <person name="Thompson E.M."/>
            <person name="Jaillon O."/>
            <person name="Du Pasquier L."/>
            <person name="Boudinot P."/>
            <person name="Liberles D.A."/>
            <person name="Volff J.N."/>
            <person name="Philippe H."/>
            <person name="Lenhard B."/>
            <person name="Roest Crollius H."/>
            <person name="Wincker P."/>
            <person name="Chourrout D."/>
        </authorList>
    </citation>
    <scope>NUCLEOTIDE SEQUENCE [LARGE SCALE GENOMIC DNA]</scope>
</reference>
<accession>E4XR15</accession>
<dbReference type="EMBL" id="FN653111">
    <property type="protein sequence ID" value="CBY12251.1"/>
    <property type="molecule type" value="Genomic_DNA"/>
</dbReference>
<organism evidence="1">
    <name type="scientific">Oikopleura dioica</name>
    <name type="common">Tunicate</name>
    <dbReference type="NCBI Taxonomy" id="34765"/>
    <lineage>
        <taxon>Eukaryota</taxon>
        <taxon>Metazoa</taxon>
        <taxon>Chordata</taxon>
        <taxon>Tunicata</taxon>
        <taxon>Appendicularia</taxon>
        <taxon>Copelata</taxon>
        <taxon>Oikopleuridae</taxon>
        <taxon>Oikopleura</taxon>
    </lineage>
</organism>
<evidence type="ECO:0000313" key="2">
    <source>
        <dbReference type="Proteomes" id="UP000001307"/>
    </source>
</evidence>
<dbReference type="AlphaFoldDB" id="E4XR15"/>
<evidence type="ECO:0008006" key="3">
    <source>
        <dbReference type="Google" id="ProtNLM"/>
    </source>
</evidence>
<protein>
    <recommendedName>
        <fullName evidence="3">C2H2-type domain-containing protein</fullName>
    </recommendedName>
</protein>
<gene>
    <name evidence="1" type="ORF">GSOID_T00018129001</name>
</gene>
<dbReference type="InParanoid" id="E4XR15"/>